<protein>
    <recommendedName>
        <fullName evidence="3">F-box domain-containing protein</fullName>
    </recommendedName>
</protein>
<keyword evidence="2" id="KW-1185">Reference proteome</keyword>
<sequence>MAGHIYTANLLSLPRELRDLIYSYVTEAYWHPSPPPLTPSDDHKGLSYYPSEHSKWQPLSLLSVNHQLRSEILDYISSNRKRAPLTFGLNISIKGYIATPSWTHLNFTLNPHSTLDFLNVNLHIHSTESFTRDETWPQPPGQVFHSLLSLLSRVIFLGPSCLDPSPPSKTLGPHFIKTLSIRIFFHDDYTPDTWPGTTHEIFRNLKTLSTLNTAYRYLGAVRATVAYRRNGEEVQRTAEWEVRPGGQSRYPGGSRFREADWAVMGFRFGESWFEWYKQRQSANDA</sequence>
<dbReference type="AlphaFoldDB" id="N1PXX7"/>
<dbReference type="EMBL" id="KB446536">
    <property type="protein sequence ID" value="EME47245.1"/>
    <property type="molecule type" value="Genomic_DNA"/>
</dbReference>
<dbReference type="OrthoDB" id="2823490at2759"/>
<reference evidence="2" key="1">
    <citation type="journal article" date="2012" name="PLoS Genet.">
        <title>The genomes of the fungal plant pathogens Cladosporium fulvum and Dothistroma septosporum reveal adaptation to different hosts and lifestyles but also signatures of common ancestry.</title>
        <authorList>
            <person name="de Wit P.J.G.M."/>
            <person name="van der Burgt A."/>
            <person name="Oekmen B."/>
            <person name="Stergiopoulos I."/>
            <person name="Abd-Elsalam K.A."/>
            <person name="Aerts A.L."/>
            <person name="Bahkali A.H."/>
            <person name="Beenen H.G."/>
            <person name="Chettri P."/>
            <person name="Cox M.P."/>
            <person name="Datema E."/>
            <person name="de Vries R.P."/>
            <person name="Dhillon B."/>
            <person name="Ganley A.R."/>
            <person name="Griffiths S.A."/>
            <person name="Guo Y."/>
            <person name="Hamelin R.C."/>
            <person name="Henrissat B."/>
            <person name="Kabir M.S."/>
            <person name="Jashni M.K."/>
            <person name="Kema G."/>
            <person name="Klaubauf S."/>
            <person name="Lapidus A."/>
            <person name="Levasseur A."/>
            <person name="Lindquist E."/>
            <person name="Mehrabi R."/>
            <person name="Ohm R.A."/>
            <person name="Owen T.J."/>
            <person name="Salamov A."/>
            <person name="Schwelm A."/>
            <person name="Schijlen E."/>
            <person name="Sun H."/>
            <person name="van den Burg H.A."/>
            <person name="van Ham R.C.H.J."/>
            <person name="Zhang S."/>
            <person name="Goodwin S.B."/>
            <person name="Grigoriev I.V."/>
            <person name="Collemare J."/>
            <person name="Bradshaw R.E."/>
        </authorList>
    </citation>
    <scope>NUCLEOTIDE SEQUENCE [LARGE SCALE GENOMIC DNA]</scope>
    <source>
        <strain evidence="2">NZE10 / CBS 128990</strain>
    </source>
</reference>
<reference evidence="1 2" key="2">
    <citation type="journal article" date="2012" name="PLoS Pathog.">
        <title>Diverse lifestyles and strategies of plant pathogenesis encoded in the genomes of eighteen Dothideomycetes fungi.</title>
        <authorList>
            <person name="Ohm R.A."/>
            <person name="Feau N."/>
            <person name="Henrissat B."/>
            <person name="Schoch C.L."/>
            <person name="Horwitz B.A."/>
            <person name="Barry K.W."/>
            <person name="Condon B.J."/>
            <person name="Copeland A.C."/>
            <person name="Dhillon B."/>
            <person name="Glaser F."/>
            <person name="Hesse C.N."/>
            <person name="Kosti I."/>
            <person name="LaButti K."/>
            <person name="Lindquist E.A."/>
            <person name="Lucas S."/>
            <person name="Salamov A.A."/>
            <person name="Bradshaw R.E."/>
            <person name="Ciuffetti L."/>
            <person name="Hamelin R.C."/>
            <person name="Kema G.H.J."/>
            <person name="Lawrence C."/>
            <person name="Scott J.A."/>
            <person name="Spatafora J.W."/>
            <person name="Turgeon B.G."/>
            <person name="de Wit P.J.G.M."/>
            <person name="Zhong S."/>
            <person name="Goodwin S.B."/>
            <person name="Grigoriev I.V."/>
        </authorList>
    </citation>
    <scope>NUCLEOTIDE SEQUENCE [LARGE SCALE GENOMIC DNA]</scope>
    <source>
        <strain evidence="2">NZE10 / CBS 128990</strain>
    </source>
</reference>
<dbReference type="HOGENOM" id="CLU_064995_0_0_1"/>
<accession>N1PXX7</accession>
<dbReference type="Proteomes" id="UP000016933">
    <property type="component" value="Unassembled WGS sequence"/>
</dbReference>
<evidence type="ECO:0000313" key="2">
    <source>
        <dbReference type="Proteomes" id="UP000016933"/>
    </source>
</evidence>
<dbReference type="OMA" id="TTHEIFR"/>
<dbReference type="eggNOG" id="ENOG502RKY2">
    <property type="taxonomic scope" value="Eukaryota"/>
</dbReference>
<organism evidence="1 2">
    <name type="scientific">Dothistroma septosporum (strain NZE10 / CBS 128990)</name>
    <name type="common">Red band needle blight fungus</name>
    <name type="synonym">Mycosphaerella pini</name>
    <dbReference type="NCBI Taxonomy" id="675120"/>
    <lineage>
        <taxon>Eukaryota</taxon>
        <taxon>Fungi</taxon>
        <taxon>Dikarya</taxon>
        <taxon>Ascomycota</taxon>
        <taxon>Pezizomycotina</taxon>
        <taxon>Dothideomycetes</taxon>
        <taxon>Dothideomycetidae</taxon>
        <taxon>Mycosphaerellales</taxon>
        <taxon>Mycosphaerellaceae</taxon>
        <taxon>Dothistroma</taxon>
    </lineage>
</organism>
<evidence type="ECO:0008006" key="3">
    <source>
        <dbReference type="Google" id="ProtNLM"/>
    </source>
</evidence>
<evidence type="ECO:0000313" key="1">
    <source>
        <dbReference type="EMBL" id="EME47245.1"/>
    </source>
</evidence>
<gene>
    <name evidence="1" type="ORF">DOTSEDRAFT_21040</name>
</gene>
<name>N1PXX7_DOTSN</name>
<proteinExistence type="predicted"/>